<dbReference type="eggNOG" id="KOG1922">
    <property type="taxonomic scope" value="Eukaryota"/>
</dbReference>
<feature type="compositionally biased region" description="Basic and acidic residues" evidence="2">
    <location>
        <begin position="610"/>
        <end position="622"/>
    </location>
</feature>
<evidence type="ECO:0000313" key="5">
    <source>
        <dbReference type="EMBL" id="CCA74403.1"/>
    </source>
</evidence>
<feature type="region of interest" description="Disordered" evidence="2">
    <location>
        <begin position="493"/>
        <end position="520"/>
    </location>
</feature>
<feature type="coiled-coil region" evidence="1">
    <location>
        <begin position="445"/>
        <end position="478"/>
    </location>
</feature>
<feature type="compositionally biased region" description="Pro residues" evidence="2">
    <location>
        <begin position="14"/>
        <end position="24"/>
    </location>
</feature>
<dbReference type="InterPro" id="IPR014767">
    <property type="entry name" value="DAD_dom"/>
</dbReference>
<feature type="region of interest" description="Disordered" evidence="2">
    <location>
        <begin position="1"/>
        <end position="61"/>
    </location>
</feature>
<dbReference type="PROSITE" id="PS51231">
    <property type="entry name" value="DAD"/>
    <property type="match status" value="1"/>
</dbReference>
<dbReference type="PROSITE" id="PS51444">
    <property type="entry name" value="FH2"/>
    <property type="match status" value="1"/>
</dbReference>
<dbReference type="HOGENOM" id="CLU_030201_0_0_1"/>
<dbReference type="Gene3D" id="6.10.30.50">
    <property type="match status" value="1"/>
</dbReference>
<evidence type="ECO:0000256" key="2">
    <source>
        <dbReference type="SAM" id="MobiDB-lite"/>
    </source>
</evidence>
<evidence type="ECO:0000259" key="4">
    <source>
        <dbReference type="PROSITE" id="PS51444"/>
    </source>
</evidence>
<feature type="compositionally biased region" description="Polar residues" evidence="2">
    <location>
        <begin position="37"/>
        <end position="54"/>
    </location>
</feature>
<name>G4TSW0_SERID</name>
<dbReference type="SUPFAM" id="SSF101447">
    <property type="entry name" value="Formin homology 2 domain (FH2 domain)"/>
    <property type="match status" value="1"/>
</dbReference>
<evidence type="ECO:0000313" key="6">
    <source>
        <dbReference type="Proteomes" id="UP000007148"/>
    </source>
</evidence>
<reference evidence="5 6" key="1">
    <citation type="journal article" date="2011" name="PLoS Pathog.">
        <title>Endophytic Life Strategies Decoded by Genome and Transcriptome Analyses of the Mutualistic Root Symbiont Piriformospora indica.</title>
        <authorList>
            <person name="Zuccaro A."/>
            <person name="Lahrmann U."/>
            <person name="Guldener U."/>
            <person name="Langen G."/>
            <person name="Pfiffi S."/>
            <person name="Biedenkopf D."/>
            <person name="Wong P."/>
            <person name="Samans B."/>
            <person name="Grimm C."/>
            <person name="Basiewicz M."/>
            <person name="Murat C."/>
            <person name="Martin F."/>
            <person name="Kogel K.H."/>
        </authorList>
    </citation>
    <scope>NUCLEOTIDE SEQUENCE [LARGE SCALE GENOMIC DNA]</scope>
    <source>
        <strain evidence="5 6">DSM 11827</strain>
    </source>
</reference>
<evidence type="ECO:0000256" key="1">
    <source>
        <dbReference type="SAM" id="Coils"/>
    </source>
</evidence>
<dbReference type="SMART" id="SM00498">
    <property type="entry name" value="FH2"/>
    <property type="match status" value="1"/>
</dbReference>
<dbReference type="OMA" id="SNMTLMH"/>
<keyword evidence="1" id="KW-0175">Coiled coil</keyword>
<comment type="caution">
    <text evidence="5">The sequence shown here is derived from an EMBL/GenBank/DDBJ whole genome shotgun (WGS) entry which is preliminary data.</text>
</comment>
<dbReference type="InterPro" id="IPR015425">
    <property type="entry name" value="FH2_Formin"/>
</dbReference>
<dbReference type="STRING" id="1109443.G4TSW0"/>
<dbReference type="PANTHER" id="PTHR45725">
    <property type="entry name" value="FORMIN HOMOLOGY 2 FAMILY MEMBER"/>
    <property type="match status" value="1"/>
</dbReference>
<dbReference type="EMBL" id="CAFZ01000310">
    <property type="protein sequence ID" value="CCA74403.1"/>
    <property type="molecule type" value="Genomic_DNA"/>
</dbReference>
<dbReference type="Pfam" id="PF02181">
    <property type="entry name" value="FH2"/>
    <property type="match status" value="1"/>
</dbReference>
<dbReference type="OrthoDB" id="1104827at2759"/>
<dbReference type="Proteomes" id="UP000007148">
    <property type="component" value="Unassembled WGS sequence"/>
</dbReference>
<feature type="domain" description="DAD" evidence="3">
    <location>
        <begin position="476"/>
        <end position="505"/>
    </location>
</feature>
<proteinExistence type="predicted"/>
<feature type="region of interest" description="Disordered" evidence="2">
    <location>
        <begin position="558"/>
        <end position="622"/>
    </location>
</feature>
<sequence length="622" mass="69268">MPGSASTFSSMASPAPPPPPPPPMSGAFSPASKGGSLPNSTRSSVQNGHSSMQSVLAGRKDVPLTANTRMKQLQWDKVPQQNVGKTLWKEEEAGKEQEWVQKLLNDGVWKEMEEDFKAKQLVINLMAKQKRAELKSVLDPQTKKRVEIIIQRVKRLSPEEIAHQLLLMAPDLCTENFLSELKPVLPSPEQIGKLNVYRNADPEELAGLHPSDRLMVQLIKIDRLGPRLQGMLFRCRFDEQMTLWEENARKLSEAGDALLHAAKFKELMSLILLIGNYMNGTGIKGGAYGFKVSSINKLVDTKSVHNTTLLHFLERTVSHHFPEMEGFLEELAKPADACRINLLDMRKGVSEIREGLKVLRTELQDHFADVDGSNPGDLFGKKMWRFVGEAKDRLDDLTDEVTLADSTFGEVVRYYGEDEKNMTSIEFFGIFKTFVTSYQKCKFENQSAAEERAAADRRRQQAEEVKAAKAKAEMTLEEDSTMLDSLLEKLREGESVKGRARKRPAKDRAMRPPPTPLAMLHERNGEGGGDAGDLARGMLAALKSDGFGFGATDTIVPIPMPMSPTRRRPRIRNDPLLAEELEGLSPSLIETLANDDSEGNPLSPLSPKDQQPKSEEEGLKET</sequence>
<evidence type="ECO:0000259" key="3">
    <source>
        <dbReference type="PROSITE" id="PS51231"/>
    </source>
</evidence>
<dbReference type="InParanoid" id="G4TSW0"/>
<keyword evidence="6" id="KW-1185">Reference proteome</keyword>
<dbReference type="InterPro" id="IPR051425">
    <property type="entry name" value="Formin_Homology"/>
</dbReference>
<feature type="domain" description="FH2" evidence="4">
    <location>
        <begin position="60"/>
        <end position="464"/>
    </location>
</feature>
<dbReference type="InterPro" id="IPR042201">
    <property type="entry name" value="FH2_Formin_sf"/>
</dbReference>
<organism evidence="5 6">
    <name type="scientific">Serendipita indica (strain DSM 11827)</name>
    <name type="common">Root endophyte fungus</name>
    <name type="synonym">Piriformospora indica</name>
    <dbReference type="NCBI Taxonomy" id="1109443"/>
    <lineage>
        <taxon>Eukaryota</taxon>
        <taxon>Fungi</taxon>
        <taxon>Dikarya</taxon>
        <taxon>Basidiomycota</taxon>
        <taxon>Agaricomycotina</taxon>
        <taxon>Agaricomycetes</taxon>
        <taxon>Sebacinales</taxon>
        <taxon>Serendipitaceae</taxon>
        <taxon>Serendipita</taxon>
    </lineage>
</organism>
<feature type="compositionally biased region" description="Low complexity" evidence="2">
    <location>
        <begin position="1"/>
        <end position="13"/>
    </location>
</feature>
<dbReference type="Gene3D" id="1.20.58.2220">
    <property type="entry name" value="Formin, FH2 domain"/>
    <property type="match status" value="1"/>
</dbReference>
<protein>
    <submittedName>
        <fullName evidence="5">Related to Cytokinesis protein sepA</fullName>
    </submittedName>
</protein>
<gene>
    <name evidence="5" type="ORF">PIIN_08355</name>
</gene>
<dbReference type="PANTHER" id="PTHR45725:SF1">
    <property type="entry name" value="DISHEVELLED ASSOCIATED ACTIVATOR OF MORPHOGENESIS, ISOFORM D"/>
    <property type="match status" value="1"/>
</dbReference>
<accession>G4TSW0</accession>
<dbReference type="AlphaFoldDB" id="G4TSW0"/>